<dbReference type="Pfam" id="PF03372">
    <property type="entry name" value="Exo_endo_phos"/>
    <property type="match status" value="1"/>
</dbReference>
<organism evidence="2 3">
    <name type="scientific">Gossypium tomentosum</name>
    <name type="common">Hawaiian cotton</name>
    <name type="synonym">Gossypium sandvicense</name>
    <dbReference type="NCBI Taxonomy" id="34277"/>
    <lineage>
        <taxon>Eukaryota</taxon>
        <taxon>Viridiplantae</taxon>
        <taxon>Streptophyta</taxon>
        <taxon>Embryophyta</taxon>
        <taxon>Tracheophyta</taxon>
        <taxon>Spermatophyta</taxon>
        <taxon>Magnoliopsida</taxon>
        <taxon>eudicotyledons</taxon>
        <taxon>Gunneridae</taxon>
        <taxon>Pentapetalae</taxon>
        <taxon>rosids</taxon>
        <taxon>malvids</taxon>
        <taxon>Malvales</taxon>
        <taxon>Malvaceae</taxon>
        <taxon>Malvoideae</taxon>
        <taxon>Gossypium</taxon>
    </lineage>
</organism>
<dbReference type="AlphaFoldDB" id="A0A5D2PPY8"/>
<evidence type="ECO:0000313" key="2">
    <source>
        <dbReference type="EMBL" id="TYI18238.1"/>
    </source>
</evidence>
<dbReference type="GO" id="GO:0003824">
    <property type="term" value="F:catalytic activity"/>
    <property type="evidence" value="ECO:0007669"/>
    <property type="project" value="InterPro"/>
</dbReference>
<dbReference type="Gene3D" id="3.60.10.10">
    <property type="entry name" value="Endonuclease/exonuclease/phosphatase"/>
    <property type="match status" value="1"/>
</dbReference>
<sequence length="412" mass="48518">MSGCLAVNSNGRNGGLAMLWRDGIEVIIQSYSNMHIDSMVQMENKNYVLFTGFYGQADPNHRNLSWDMLRRIGRTVKENWIMGGDFNAILDNDKKDGGRRKPRVLTEDFRSVLEELALVDIKTSRGWFTWINNREGDAMVKERLDRFVFSSTACNAFLYIDTNVISQTSPDHEVIMLDTLGKKPKEKKDNPRLFFRFEVCWARDEKAKKIIKDSWCNYSDSILEKMNCICDSLGPWQFNNFNKRKHQINKLSKKLDDFIQAPSTQVNLNRIKETRLKLKKLYEQDEIYWVQRSRIRWLKEGDRNTKFFHVRVTSRRKKNDIERMKDNNGCWVYNNREKCRVARDYIIDLFQTSTNTVNNMDICCIPKCVNDEMNKNLTQSFTDKEILRAFNQMDPRKAPNIDGLPGIFFKKN</sequence>
<gene>
    <name evidence="2" type="ORF">ES332_A07G076200v1</name>
</gene>
<dbReference type="InterPro" id="IPR036691">
    <property type="entry name" value="Endo/exonu/phosph_ase_sf"/>
</dbReference>
<evidence type="ECO:0000313" key="3">
    <source>
        <dbReference type="Proteomes" id="UP000322667"/>
    </source>
</evidence>
<dbReference type="PANTHER" id="PTHR33710">
    <property type="entry name" value="BNAC02G09200D PROTEIN"/>
    <property type="match status" value="1"/>
</dbReference>
<accession>A0A5D2PPY8</accession>
<evidence type="ECO:0000259" key="1">
    <source>
        <dbReference type="Pfam" id="PF03372"/>
    </source>
</evidence>
<reference evidence="2 3" key="1">
    <citation type="submission" date="2019-07" db="EMBL/GenBank/DDBJ databases">
        <title>WGS assembly of Gossypium tomentosum.</title>
        <authorList>
            <person name="Chen Z.J."/>
            <person name="Sreedasyam A."/>
            <person name="Ando A."/>
            <person name="Song Q."/>
            <person name="De L."/>
            <person name="Hulse-Kemp A."/>
            <person name="Ding M."/>
            <person name="Ye W."/>
            <person name="Kirkbride R."/>
            <person name="Jenkins J."/>
            <person name="Plott C."/>
            <person name="Lovell J."/>
            <person name="Lin Y.-M."/>
            <person name="Vaughn R."/>
            <person name="Liu B."/>
            <person name="Li W."/>
            <person name="Simpson S."/>
            <person name="Scheffler B."/>
            <person name="Saski C."/>
            <person name="Grover C."/>
            <person name="Hu G."/>
            <person name="Conover J."/>
            <person name="Carlson J."/>
            <person name="Shu S."/>
            <person name="Boston L."/>
            <person name="Williams M."/>
            <person name="Peterson D."/>
            <person name="Mcgee K."/>
            <person name="Jones D."/>
            <person name="Wendel J."/>
            <person name="Stelly D."/>
            <person name="Grimwood J."/>
            <person name="Schmutz J."/>
        </authorList>
    </citation>
    <scope>NUCLEOTIDE SEQUENCE [LARGE SCALE GENOMIC DNA]</scope>
    <source>
        <strain evidence="2">7179.01</strain>
    </source>
</reference>
<feature type="domain" description="Endonuclease/exonuclease/phosphatase" evidence="1">
    <location>
        <begin position="9"/>
        <end position="151"/>
    </location>
</feature>
<name>A0A5D2PPY8_GOSTO</name>
<protein>
    <recommendedName>
        <fullName evidence="1">Endonuclease/exonuclease/phosphatase domain-containing protein</fullName>
    </recommendedName>
</protein>
<dbReference type="Proteomes" id="UP000322667">
    <property type="component" value="Chromosome A07"/>
</dbReference>
<keyword evidence="3" id="KW-1185">Reference proteome</keyword>
<dbReference type="EMBL" id="CM017616">
    <property type="protein sequence ID" value="TYI18238.1"/>
    <property type="molecule type" value="Genomic_DNA"/>
</dbReference>
<dbReference type="SUPFAM" id="SSF56219">
    <property type="entry name" value="DNase I-like"/>
    <property type="match status" value="1"/>
</dbReference>
<proteinExistence type="predicted"/>
<dbReference type="InterPro" id="IPR005135">
    <property type="entry name" value="Endo/exonuclease/phosphatase"/>
</dbReference>
<dbReference type="PANTHER" id="PTHR33710:SF64">
    <property type="entry name" value="ENDONUCLEASE_EXONUCLEASE_PHOSPHATASE DOMAIN-CONTAINING PROTEIN"/>
    <property type="match status" value="1"/>
</dbReference>